<feature type="region of interest" description="Disordered" evidence="3">
    <location>
        <begin position="1"/>
        <end position="20"/>
    </location>
</feature>
<organism evidence="5 6">
    <name type="scientific">Glycomyces niveus</name>
    <dbReference type="NCBI Taxonomy" id="2820287"/>
    <lineage>
        <taxon>Bacteria</taxon>
        <taxon>Bacillati</taxon>
        <taxon>Actinomycetota</taxon>
        <taxon>Actinomycetes</taxon>
        <taxon>Glycomycetales</taxon>
        <taxon>Glycomycetaceae</taxon>
        <taxon>Glycomyces</taxon>
    </lineage>
</organism>
<proteinExistence type="predicted"/>
<sequence length="293" mass="32043">MTGRGIAWTRARPAGRTGGRAVPFRAACPFSHAPAGRRHRAGAPGRARASRRPRSTSEGLTGTDTLERVIYWVLKATLGSLLWVVYRPQVEGLEHVPEDGPAILASNHLAVTDSFFMPLVVKRRVTFIAKEEYFTGTGFKGRFVRTFMNAVGAIPVDRAGGDAASASLDTGKRVLSEGRLFGIYPEGTRSPDGRLYRGKTGVARLALQTGSPVVPVAMLNTGELQPIGRRIPKIGRVKIKFGPSLDFNRYRELVGDRFIERAVTDEVMDALRALSGQDYVDEYAAKFKNKGKQ</sequence>
<evidence type="ECO:0000256" key="2">
    <source>
        <dbReference type="ARBA" id="ARBA00023315"/>
    </source>
</evidence>
<keyword evidence="1" id="KW-0808">Transferase</keyword>
<protein>
    <submittedName>
        <fullName evidence="5">1-acyl-sn-glycerol-3-phosphate acyltransferase</fullName>
    </submittedName>
</protein>
<dbReference type="PANTHER" id="PTHR10434:SF11">
    <property type="entry name" value="1-ACYL-SN-GLYCEROL-3-PHOSPHATE ACYLTRANSFERASE"/>
    <property type="match status" value="1"/>
</dbReference>
<evidence type="ECO:0000313" key="6">
    <source>
        <dbReference type="Proteomes" id="UP000681341"/>
    </source>
</evidence>
<gene>
    <name evidence="5" type="ORF">J5V16_00395</name>
</gene>
<dbReference type="SUPFAM" id="SSF69593">
    <property type="entry name" value="Glycerol-3-phosphate (1)-acyltransferase"/>
    <property type="match status" value="1"/>
</dbReference>
<keyword evidence="2 5" id="KW-0012">Acyltransferase</keyword>
<dbReference type="EMBL" id="JAGFNP010000001">
    <property type="protein sequence ID" value="MBO3731265.1"/>
    <property type="molecule type" value="Genomic_DNA"/>
</dbReference>
<evidence type="ECO:0000256" key="3">
    <source>
        <dbReference type="SAM" id="MobiDB-lite"/>
    </source>
</evidence>
<dbReference type="Proteomes" id="UP000681341">
    <property type="component" value="Unassembled WGS sequence"/>
</dbReference>
<dbReference type="Pfam" id="PF01553">
    <property type="entry name" value="Acyltransferase"/>
    <property type="match status" value="1"/>
</dbReference>
<feature type="compositionally biased region" description="Low complexity" evidence="3">
    <location>
        <begin position="7"/>
        <end position="20"/>
    </location>
</feature>
<dbReference type="SMART" id="SM00563">
    <property type="entry name" value="PlsC"/>
    <property type="match status" value="1"/>
</dbReference>
<dbReference type="PANTHER" id="PTHR10434">
    <property type="entry name" value="1-ACYL-SN-GLYCEROL-3-PHOSPHATE ACYLTRANSFERASE"/>
    <property type="match status" value="1"/>
</dbReference>
<evidence type="ECO:0000313" key="5">
    <source>
        <dbReference type="EMBL" id="MBO3731265.1"/>
    </source>
</evidence>
<evidence type="ECO:0000256" key="1">
    <source>
        <dbReference type="ARBA" id="ARBA00022679"/>
    </source>
</evidence>
<feature type="region of interest" description="Disordered" evidence="3">
    <location>
        <begin position="32"/>
        <end position="60"/>
    </location>
</feature>
<keyword evidence="6" id="KW-1185">Reference proteome</keyword>
<evidence type="ECO:0000259" key="4">
    <source>
        <dbReference type="SMART" id="SM00563"/>
    </source>
</evidence>
<accession>A0ABS3TXM5</accession>
<dbReference type="GO" id="GO:0016746">
    <property type="term" value="F:acyltransferase activity"/>
    <property type="evidence" value="ECO:0007669"/>
    <property type="project" value="UniProtKB-KW"/>
</dbReference>
<feature type="domain" description="Phospholipid/glycerol acyltransferase" evidence="4">
    <location>
        <begin position="102"/>
        <end position="221"/>
    </location>
</feature>
<dbReference type="InterPro" id="IPR002123">
    <property type="entry name" value="Plipid/glycerol_acylTrfase"/>
</dbReference>
<comment type="caution">
    <text evidence="5">The sequence shown here is derived from an EMBL/GenBank/DDBJ whole genome shotgun (WGS) entry which is preliminary data.</text>
</comment>
<dbReference type="CDD" id="cd07989">
    <property type="entry name" value="LPLAT_AGPAT-like"/>
    <property type="match status" value="1"/>
</dbReference>
<name>A0ABS3TXM5_9ACTN</name>
<reference evidence="5 6" key="1">
    <citation type="submission" date="2021-03" db="EMBL/GenBank/DDBJ databases">
        <title>Glycomyces sp. nov., a novel actinomycete isolated from soil.</title>
        <authorList>
            <person name="Yang X."/>
            <person name="Xu X."/>
        </authorList>
    </citation>
    <scope>NUCLEOTIDE SEQUENCE [LARGE SCALE GENOMIC DNA]</scope>
    <source>
        <strain evidence="5 6">NEAU-S30</strain>
    </source>
</reference>